<dbReference type="RefSeq" id="WP_069411426.1">
    <property type="nucleotide sequence ID" value="NZ_DAWDRA010000042.1"/>
</dbReference>
<keyword evidence="1" id="KW-0812">Transmembrane</keyword>
<gene>
    <name evidence="2" type="ORF">BEI63_04765</name>
</gene>
<dbReference type="Proteomes" id="UP000094869">
    <property type="component" value="Unassembled WGS sequence"/>
</dbReference>
<evidence type="ECO:0000313" key="2">
    <source>
        <dbReference type="EMBL" id="ODR60233.1"/>
    </source>
</evidence>
<feature type="transmembrane region" description="Helical" evidence="1">
    <location>
        <begin position="31"/>
        <end position="60"/>
    </location>
</feature>
<proteinExistence type="predicted"/>
<accession>A0ABX3APM4</accession>
<evidence type="ECO:0000313" key="3">
    <source>
        <dbReference type="Proteomes" id="UP000094869"/>
    </source>
</evidence>
<feature type="transmembrane region" description="Helical" evidence="1">
    <location>
        <begin position="67"/>
        <end position="91"/>
    </location>
</feature>
<keyword evidence="1" id="KW-0472">Membrane</keyword>
<protein>
    <submittedName>
        <fullName evidence="2">Uncharacterized protein</fullName>
    </submittedName>
</protein>
<keyword evidence="1" id="KW-1133">Transmembrane helix</keyword>
<sequence length="93" mass="10339">MKKYLIALLSLSILNCLPMLAFLFLSLPFGMILGLLFLVICFVTPIAAVIYSAVSIYFLFRRRMNVIGGIIVLGVNVIYLILGLPIIVMLMSQ</sequence>
<reference evidence="2 3" key="1">
    <citation type="submission" date="2016-08" db="EMBL/GenBank/DDBJ databases">
        <title>Characterization of Isolates of Eisenbergiella tayi Derived from Blood Cultures, Using Whole Genome Sequencing.</title>
        <authorList>
            <person name="Bernier A.-M."/>
            <person name="Burdz T."/>
            <person name="Wiebe D."/>
            <person name="Bernard K."/>
        </authorList>
    </citation>
    <scope>NUCLEOTIDE SEQUENCE [LARGE SCALE GENOMIC DNA]</scope>
    <source>
        <strain evidence="2 3">NML120146</strain>
    </source>
</reference>
<comment type="caution">
    <text evidence="2">The sequence shown here is derived from an EMBL/GenBank/DDBJ whole genome shotgun (WGS) entry which is preliminary data.</text>
</comment>
<name>A0ABX3APM4_9FIRM</name>
<dbReference type="EMBL" id="MEHD01000012">
    <property type="protein sequence ID" value="ODR60233.1"/>
    <property type="molecule type" value="Genomic_DNA"/>
</dbReference>
<keyword evidence="3" id="KW-1185">Reference proteome</keyword>
<feature type="transmembrane region" description="Helical" evidence="1">
    <location>
        <begin position="5"/>
        <end position="25"/>
    </location>
</feature>
<evidence type="ECO:0000256" key="1">
    <source>
        <dbReference type="SAM" id="Phobius"/>
    </source>
</evidence>
<organism evidence="2 3">
    <name type="scientific">Eisenbergiella tayi</name>
    <dbReference type="NCBI Taxonomy" id="1432052"/>
    <lineage>
        <taxon>Bacteria</taxon>
        <taxon>Bacillati</taxon>
        <taxon>Bacillota</taxon>
        <taxon>Clostridia</taxon>
        <taxon>Lachnospirales</taxon>
        <taxon>Lachnospiraceae</taxon>
        <taxon>Eisenbergiella</taxon>
    </lineage>
</organism>